<dbReference type="Proteomes" id="UP000800035">
    <property type="component" value="Unassembled WGS sequence"/>
</dbReference>
<dbReference type="EMBL" id="ML976978">
    <property type="protein sequence ID" value="KAF1963101.1"/>
    <property type="molecule type" value="Genomic_DNA"/>
</dbReference>
<evidence type="ECO:0000313" key="2">
    <source>
        <dbReference type="EMBL" id="KAF1963101.1"/>
    </source>
</evidence>
<keyword evidence="3" id="KW-1185">Reference proteome</keyword>
<accession>A0A6A5UDV8</accession>
<protein>
    <submittedName>
        <fullName evidence="2">Uncharacterized protein</fullName>
    </submittedName>
</protein>
<name>A0A6A5UDV8_9PLEO</name>
<sequence>CTGSGGPTPVFEKHINAQRRSTGKDSLRFYISDKYPNPEAWKEIVAGRYHLNQIEESVDAADPPPNRIFRLFNLSFHHFPDPAAIEILRSTMETADGIAIIELQDRRLGCLAMMGFNWMFLWKITPFWSEPKRSLIRKMLWLFPNMVIYAAVLFTLCWDGMASCIRTREFGEFIDLVAKAADGSGFVLLTQRHSIP</sequence>
<dbReference type="AlphaFoldDB" id="A0A6A5UDV8"/>
<reference evidence="2" key="1">
    <citation type="journal article" date="2020" name="Stud. Mycol.">
        <title>101 Dothideomycetes genomes: a test case for predicting lifestyles and emergence of pathogens.</title>
        <authorList>
            <person name="Haridas S."/>
            <person name="Albert R."/>
            <person name="Binder M."/>
            <person name="Bloem J."/>
            <person name="Labutti K."/>
            <person name="Salamov A."/>
            <person name="Andreopoulos B."/>
            <person name="Baker S."/>
            <person name="Barry K."/>
            <person name="Bills G."/>
            <person name="Bluhm B."/>
            <person name="Cannon C."/>
            <person name="Castanera R."/>
            <person name="Culley D."/>
            <person name="Daum C."/>
            <person name="Ezra D."/>
            <person name="Gonzalez J."/>
            <person name="Henrissat B."/>
            <person name="Kuo A."/>
            <person name="Liang C."/>
            <person name="Lipzen A."/>
            <person name="Lutzoni F."/>
            <person name="Magnuson J."/>
            <person name="Mondo S."/>
            <person name="Nolan M."/>
            <person name="Ohm R."/>
            <person name="Pangilinan J."/>
            <person name="Park H.-J."/>
            <person name="Ramirez L."/>
            <person name="Alfaro M."/>
            <person name="Sun H."/>
            <person name="Tritt A."/>
            <person name="Yoshinaga Y."/>
            <person name="Zwiers L.-H."/>
            <person name="Turgeon B."/>
            <person name="Goodwin S."/>
            <person name="Spatafora J."/>
            <person name="Crous P."/>
            <person name="Grigoriev I."/>
        </authorList>
    </citation>
    <scope>NUCLEOTIDE SEQUENCE</scope>
    <source>
        <strain evidence="2">CBS 675.92</strain>
    </source>
</reference>
<evidence type="ECO:0000313" key="3">
    <source>
        <dbReference type="Proteomes" id="UP000800035"/>
    </source>
</evidence>
<evidence type="ECO:0000256" key="1">
    <source>
        <dbReference type="SAM" id="Phobius"/>
    </source>
</evidence>
<dbReference type="OrthoDB" id="2101715at2759"/>
<keyword evidence="1" id="KW-0472">Membrane</keyword>
<gene>
    <name evidence="2" type="ORF">CC80DRAFT_398533</name>
</gene>
<proteinExistence type="predicted"/>
<feature type="transmembrane region" description="Helical" evidence="1">
    <location>
        <begin position="140"/>
        <end position="158"/>
    </location>
</feature>
<keyword evidence="1" id="KW-0812">Transmembrane</keyword>
<feature type="non-terminal residue" evidence="2">
    <location>
        <position position="1"/>
    </location>
</feature>
<organism evidence="2 3">
    <name type="scientific">Byssothecium circinans</name>
    <dbReference type="NCBI Taxonomy" id="147558"/>
    <lineage>
        <taxon>Eukaryota</taxon>
        <taxon>Fungi</taxon>
        <taxon>Dikarya</taxon>
        <taxon>Ascomycota</taxon>
        <taxon>Pezizomycotina</taxon>
        <taxon>Dothideomycetes</taxon>
        <taxon>Pleosporomycetidae</taxon>
        <taxon>Pleosporales</taxon>
        <taxon>Massarineae</taxon>
        <taxon>Massarinaceae</taxon>
        <taxon>Byssothecium</taxon>
    </lineage>
</organism>
<keyword evidence="1" id="KW-1133">Transmembrane helix</keyword>